<dbReference type="Pfam" id="PF05229">
    <property type="entry name" value="SCPU"/>
    <property type="match status" value="1"/>
</dbReference>
<feature type="signal peptide" evidence="1">
    <location>
        <begin position="1"/>
        <end position="22"/>
    </location>
</feature>
<dbReference type="AlphaFoldDB" id="A0A9E6TUI3"/>
<evidence type="ECO:0000313" key="3">
    <source>
        <dbReference type="EMBL" id="QXI30360.1"/>
    </source>
</evidence>
<dbReference type="Proteomes" id="UP000634530">
    <property type="component" value="Chromosome"/>
</dbReference>
<evidence type="ECO:0000256" key="1">
    <source>
        <dbReference type="SAM" id="SignalP"/>
    </source>
</evidence>
<accession>A0A9E6TUI3</accession>
<dbReference type="PANTHER" id="PTHR37089">
    <property type="entry name" value="PROTEIN U-RELATED"/>
    <property type="match status" value="1"/>
</dbReference>
<keyword evidence="1" id="KW-0732">Signal</keyword>
<protein>
    <submittedName>
        <fullName evidence="3">Spore coat U domain-containing protein</fullName>
    </submittedName>
</protein>
<dbReference type="SMART" id="SM00972">
    <property type="entry name" value="SCPU"/>
    <property type="match status" value="1"/>
</dbReference>
<name>A0A9E6TUI3_9PSED</name>
<proteinExistence type="predicted"/>
<dbReference type="RefSeq" id="WP_186681686.1">
    <property type="nucleotide sequence ID" value="NZ_CP077093.1"/>
</dbReference>
<dbReference type="InterPro" id="IPR053167">
    <property type="entry name" value="Spore_coat_component"/>
</dbReference>
<keyword evidence="4" id="KW-1185">Reference proteome</keyword>
<gene>
    <name evidence="3" type="ORF">HU752_010545</name>
</gene>
<evidence type="ECO:0000259" key="2">
    <source>
        <dbReference type="Pfam" id="PF05229"/>
    </source>
</evidence>
<organism evidence="3 4">
    <name type="scientific">Pseudomonas vanderleydeniana</name>
    <dbReference type="NCBI Taxonomy" id="2745495"/>
    <lineage>
        <taxon>Bacteria</taxon>
        <taxon>Pseudomonadati</taxon>
        <taxon>Pseudomonadota</taxon>
        <taxon>Gammaproteobacteria</taxon>
        <taxon>Pseudomonadales</taxon>
        <taxon>Pseudomonadaceae</taxon>
        <taxon>Pseudomonas</taxon>
    </lineage>
</organism>
<dbReference type="EMBL" id="CP077093">
    <property type="protein sequence ID" value="QXI30360.1"/>
    <property type="molecule type" value="Genomic_DNA"/>
</dbReference>
<reference evidence="3 4" key="1">
    <citation type="journal article" date="2020" name="Microorganisms">
        <title>Reliable Identification of Environmental Pseudomonas Isolates Using the rpoD Gene.</title>
        <authorList>
            <consortium name="The Broad Institute Genome Sequencing Platform"/>
            <person name="Girard L."/>
            <person name="Lood C."/>
            <person name="Rokni-Zadeh H."/>
            <person name="van Noort V."/>
            <person name="Lavigne R."/>
            <person name="De Mot R."/>
        </authorList>
    </citation>
    <scope>NUCLEOTIDE SEQUENCE [LARGE SCALE GENOMIC DNA]</scope>
    <source>
        <strain evidence="3 4">RW8P3</strain>
    </source>
</reference>
<reference evidence="3 4" key="2">
    <citation type="journal article" date="2021" name="Microorganisms">
        <title>The Ever-Expanding Pseudomonas Genus: Description of 43 New Species and Partition of the Pseudomonas putida Group.</title>
        <authorList>
            <person name="Girard L."/>
            <person name="Lood C."/>
            <person name="Hofte M."/>
            <person name="Vandamme P."/>
            <person name="Rokni-Zadeh H."/>
            <person name="van Noort V."/>
            <person name="Lavigne R."/>
            <person name="De Mot R."/>
        </authorList>
    </citation>
    <scope>NUCLEOTIDE SEQUENCE [LARGE SCALE GENOMIC DNA]</scope>
    <source>
        <strain evidence="3 4">RW8P3</strain>
    </source>
</reference>
<feature type="chain" id="PRO_5038628095" evidence="1">
    <location>
        <begin position="23"/>
        <end position="178"/>
    </location>
</feature>
<evidence type="ECO:0000313" key="4">
    <source>
        <dbReference type="Proteomes" id="UP000634530"/>
    </source>
</evidence>
<feature type="domain" description="Spore coat protein U/FanG" evidence="2">
    <location>
        <begin position="27"/>
        <end position="175"/>
    </location>
</feature>
<sequence length="178" mass="18337">MHFIPRFLLGLGACLLADNAFAAVVGQIEARLVITAGCQVSQGAAQVGASGSAASLDFGSQGPTWGGPLNTRLNSSNGNLAVACSSPVSNPTQFTVTIDGGTQGDGSVRYLSNGSQRIPYHLSVDEAGTDRYPIGQQRTFATGTGTSMPIPIHGAILANTRALPAGTYRDTVTITLNW</sequence>
<dbReference type="KEGG" id="pvw:HU752_010545"/>
<dbReference type="InterPro" id="IPR007893">
    <property type="entry name" value="Spore_coat_U/FanG"/>
</dbReference>